<sequence length="1545" mass="160963">MAFEITTGKILPWNPNLNAQGKDVEISPDKTQIFVGGDFSAVGGQPRSKIAAFDLGTGTVQSFSTSVGGQVETISITASTVYIGGSFRSAGGQSRLNVAALNRSNGALLPWAPVVDSIVHGVIAAADNSRVVIGGRFQQLNGERKIGIGAVHGITGASLPWTSTPIPQTRGVDTSWVTQMIEKDGVVYAGANGMGGHWFDGRFAADFKTGDLIWMDNCYGSTSDIAVMDQVMYSVSHAHDCSSLGEFPEEDPQVWKRALAETTFATGTDQAPPGSNSTYSGQPVPTLLHWYPALNTGFFTGQYQGGWALANNDTYLVAGGEFTSVNGVAQQGLAVFASRTIAPNKMRPEYTAELKPSTVSLSAGSVRVAWPTTWDYDDATLTYEVLRDNSLTAIAVLNEPSIWWKKKSVGFVDTGRTPGATHTYRIRVKDPSGNEYIGPRSAPVTVTATAPNAYGDAIKADGASTYYPLNEASGTVAFDHAGFNDGDAGAGVDRSVDGAVPGNTASSFSGAATASIATRNFAEAPDTFSVETWFQTTSTSGGKIVGYGNARTGDSGSYDRHVWMDNSGRLWFGTWLGYAATVNSSKSYNDGQWHQLTATLGSKGMVLYVDGVRVAERSDVTSGQKYGGYWRVGGDNLNGWPNQPSSTRFTGNLDEVAIYPTALDRLTVADHYRASGRTPDIAPVPTDGYGAAVFRDDPALYWRLEDAGGPTASDTSLSANPANVLGGVTAGAPGAMTGPGGKAFTFDGSSGMAAASNSVSNPRVYSTEAWFKTSTVSGGKIIGFGNSNSGLSNSYDRHVYMRDDGKLTFGTYTGVLNTTTTSLPYNDNKWHHVVATQSEAGMKLYVDGMLAGTHPQTAAEPYTGYWRIGGDRVWDGASSGYFAGTIDEAAVYTTALTLEQVQAHYAFGGTLNKAPVADFSTVVDGKNVVFDGRDSADEDGRIVTYRWDFGDGTTGEGAGIQHLYTEVGTYTVTLTVTDDGGATASKQLAVTTARPNEAPTASLTSTATGLRVTFDAAGSADTDGTIASYAWDFGDGGTGTGVNPSHRYTADGQYQVTLTVTDNDGGSAAATVELAVVNAAPSAAFSFSTDGLDAAFDAGASEDPDGEVSGYAWDFGDGNAGSGNTVSHRYAKAGTYDAVLTVTDDLGARSTLTQSLTVNAPEGPGAIFSKEVTGRNIRLDASGSSSPNGTVTSYVWDFGDGKSAEGATISHAFAADGTYTVTLVVTDSNGGTGSYTEDITVANAAPVAVFTSTVDGLEVSFDAADSNDPDGTVESYAWDFGDGSQGTGASVKHQYAAAGDYEVSLTVSDNAGAKAPVSRTISVEASQEPLAYAQDTFGRSVTGGWGQADAGGSWQRVGSAANLSVVDGQGRLRMGSPGAGPRVTLPGVEASNTEIAVQLGNDKAATGGGVYNHIVVREVPDVGRYEAAVRFRASGQVAVSLYRVLNGVETVIANETVISGLAVQPGELLNARVQATGTSPTQIKFKIWGQASSEPAQWQLTASDSSPGLQVPGRIGVGAYLSGSATNAPVHSLWDNLWVGQARAE</sequence>
<dbReference type="RefSeq" id="WP_241913291.1">
    <property type="nucleotide sequence ID" value="NZ_CP093326.1"/>
</dbReference>
<evidence type="ECO:0000256" key="4">
    <source>
        <dbReference type="ARBA" id="ARBA00022729"/>
    </source>
</evidence>
<dbReference type="CDD" id="cd00146">
    <property type="entry name" value="PKD"/>
    <property type="match status" value="5"/>
</dbReference>
<dbReference type="InterPro" id="IPR000601">
    <property type="entry name" value="PKD_dom"/>
</dbReference>
<organism evidence="12 13">
    <name type="scientific">Arthrobacter sulfonylureivorans</name>
    <dbReference type="NCBI Taxonomy" id="2486855"/>
    <lineage>
        <taxon>Bacteria</taxon>
        <taxon>Bacillati</taxon>
        <taxon>Actinomycetota</taxon>
        <taxon>Actinomycetes</taxon>
        <taxon>Micrococcales</taxon>
        <taxon>Micrococcaceae</taxon>
        <taxon>Arthrobacter</taxon>
    </lineage>
</organism>
<dbReference type="SMART" id="SM00089">
    <property type="entry name" value="PKD"/>
    <property type="match status" value="5"/>
</dbReference>
<proteinExistence type="predicted"/>
<dbReference type="Pfam" id="PF18911">
    <property type="entry name" value="PKD_4"/>
    <property type="match status" value="5"/>
</dbReference>
<dbReference type="InterPro" id="IPR006558">
    <property type="entry name" value="LamG-like"/>
</dbReference>
<dbReference type="PANTHER" id="PTHR46730">
    <property type="entry name" value="POLYCYSTIN-1"/>
    <property type="match status" value="1"/>
</dbReference>
<feature type="domain" description="PKD" evidence="10">
    <location>
        <begin position="911"/>
        <end position="991"/>
    </location>
</feature>
<evidence type="ECO:0000313" key="12">
    <source>
        <dbReference type="EMBL" id="UNK44970.1"/>
    </source>
</evidence>
<feature type="domain" description="PKD" evidence="10">
    <location>
        <begin position="1160"/>
        <end position="1241"/>
    </location>
</feature>
<keyword evidence="3" id="KW-0812">Transmembrane</keyword>
<dbReference type="EMBL" id="CP093326">
    <property type="protein sequence ID" value="UNK44970.1"/>
    <property type="molecule type" value="Genomic_DNA"/>
</dbReference>
<keyword evidence="9" id="KW-0966">Cell projection</keyword>
<feature type="domain" description="PKD" evidence="10">
    <location>
        <begin position="1242"/>
        <end position="1330"/>
    </location>
</feature>
<feature type="domain" description="PKD" evidence="10">
    <location>
        <begin position="1077"/>
        <end position="1165"/>
    </location>
</feature>
<dbReference type="Gene3D" id="2.60.120.200">
    <property type="match status" value="2"/>
</dbReference>
<dbReference type="SUPFAM" id="SSF49299">
    <property type="entry name" value="PKD domain"/>
    <property type="match status" value="5"/>
</dbReference>
<dbReference type="Pfam" id="PF13385">
    <property type="entry name" value="Laminin_G_3"/>
    <property type="match status" value="2"/>
</dbReference>
<feature type="domain" description="PKD" evidence="10">
    <location>
        <begin position="995"/>
        <end position="1076"/>
    </location>
</feature>
<dbReference type="Proteomes" id="UP000829069">
    <property type="component" value="Chromosome"/>
</dbReference>
<evidence type="ECO:0000259" key="10">
    <source>
        <dbReference type="PROSITE" id="PS50093"/>
    </source>
</evidence>
<keyword evidence="5" id="KW-0677">Repeat</keyword>
<evidence type="ECO:0000256" key="8">
    <source>
        <dbReference type="ARBA" id="ARBA00023157"/>
    </source>
</evidence>
<dbReference type="PROSITE" id="PS50093">
    <property type="entry name" value="PKD"/>
    <property type="match status" value="5"/>
</dbReference>
<reference evidence="12 13" key="1">
    <citation type="submission" date="2022-03" db="EMBL/GenBank/DDBJ databases">
        <title>Isotopic signatures of nitrous oxide derived from detoxification processes.</title>
        <authorList>
            <person name="Behrendt U."/>
            <person name="Buchen C."/>
            <person name="Well R."/>
            <person name="Ulrich A."/>
            <person name="Rohe L."/>
            <person name="Kolb S."/>
            <person name="Schloter M."/>
            <person name="Horn M.A."/>
            <person name="Augustin J."/>
        </authorList>
    </citation>
    <scope>NUCLEOTIDE SEQUENCE [LARGE SCALE GENOMIC DNA]</scope>
    <source>
        <strain evidence="12 13">S4-C24</strain>
    </source>
</reference>
<dbReference type="InterPro" id="IPR013783">
    <property type="entry name" value="Ig-like_fold"/>
</dbReference>
<dbReference type="InterPro" id="IPR003961">
    <property type="entry name" value="FN3_dom"/>
</dbReference>
<gene>
    <name evidence="12" type="ORF">MNQ99_13540</name>
</gene>
<keyword evidence="6" id="KW-1133">Transmembrane helix</keyword>
<dbReference type="PROSITE" id="PS50853">
    <property type="entry name" value="FN3"/>
    <property type="match status" value="1"/>
</dbReference>
<feature type="domain" description="Fibronectin type-III" evidence="11">
    <location>
        <begin position="352"/>
        <end position="452"/>
    </location>
</feature>
<evidence type="ECO:0000313" key="13">
    <source>
        <dbReference type="Proteomes" id="UP000829069"/>
    </source>
</evidence>
<keyword evidence="7" id="KW-0472">Membrane</keyword>
<evidence type="ECO:0000256" key="2">
    <source>
        <dbReference type="ARBA" id="ARBA00004316"/>
    </source>
</evidence>
<evidence type="ECO:0000259" key="11">
    <source>
        <dbReference type="PROSITE" id="PS50853"/>
    </source>
</evidence>
<dbReference type="InterPro" id="IPR013320">
    <property type="entry name" value="ConA-like_dom_sf"/>
</dbReference>
<dbReference type="Gene3D" id="2.60.40.10">
    <property type="entry name" value="Immunoglobulins"/>
    <property type="match status" value="5"/>
</dbReference>
<evidence type="ECO:0000256" key="7">
    <source>
        <dbReference type="ARBA" id="ARBA00023136"/>
    </source>
</evidence>
<comment type="subcellular location">
    <subcellularLocation>
        <location evidence="2">Cell projection</location>
    </subcellularLocation>
    <subcellularLocation>
        <location evidence="1">Membrane</location>
        <topology evidence="1">Multi-pass membrane protein</topology>
    </subcellularLocation>
</comment>
<name>A0ABY3W461_9MICC</name>
<protein>
    <submittedName>
        <fullName evidence="12">PKD domain-containing protein</fullName>
    </submittedName>
</protein>
<evidence type="ECO:0000256" key="1">
    <source>
        <dbReference type="ARBA" id="ARBA00004141"/>
    </source>
</evidence>
<dbReference type="InterPro" id="IPR035986">
    <property type="entry name" value="PKD_dom_sf"/>
</dbReference>
<dbReference type="CDD" id="cd00110">
    <property type="entry name" value="LamG"/>
    <property type="match status" value="1"/>
</dbReference>
<dbReference type="SMART" id="SM00560">
    <property type="entry name" value="LamGL"/>
    <property type="match status" value="2"/>
</dbReference>
<dbReference type="InterPro" id="IPR022409">
    <property type="entry name" value="PKD/Chitinase_dom"/>
</dbReference>
<dbReference type="InterPro" id="IPR001791">
    <property type="entry name" value="Laminin_G"/>
</dbReference>
<keyword evidence="4" id="KW-0732">Signal</keyword>
<dbReference type="SUPFAM" id="SSF49899">
    <property type="entry name" value="Concanavalin A-like lectins/glucanases"/>
    <property type="match status" value="2"/>
</dbReference>
<dbReference type="PANTHER" id="PTHR46730:SF4">
    <property type="entry name" value="POLYCYSTIC KIDNEY DISEASE PROTEIN 1-LIKE 1"/>
    <property type="match status" value="1"/>
</dbReference>
<evidence type="ECO:0000256" key="9">
    <source>
        <dbReference type="ARBA" id="ARBA00023273"/>
    </source>
</evidence>
<evidence type="ECO:0000256" key="5">
    <source>
        <dbReference type="ARBA" id="ARBA00022737"/>
    </source>
</evidence>
<accession>A0ABY3W461</accession>
<evidence type="ECO:0000256" key="6">
    <source>
        <dbReference type="ARBA" id="ARBA00022989"/>
    </source>
</evidence>
<evidence type="ECO:0000256" key="3">
    <source>
        <dbReference type="ARBA" id="ARBA00022692"/>
    </source>
</evidence>
<keyword evidence="8" id="KW-1015">Disulfide bond</keyword>
<keyword evidence="13" id="KW-1185">Reference proteome</keyword>